<evidence type="ECO:0000256" key="1">
    <source>
        <dbReference type="ARBA" id="ARBA00006817"/>
    </source>
</evidence>
<evidence type="ECO:0000259" key="2">
    <source>
        <dbReference type="Pfam" id="PF08327"/>
    </source>
</evidence>
<dbReference type="RefSeq" id="WP_008260664.1">
    <property type="nucleotide sequence ID" value="NZ_CP048751.1"/>
</dbReference>
<protein>
    <submittedName>
        <fullName evidence="3">SRPBCC family protein</fullName>
    </submittedName>
</protein>
<name>A0AB37E4W9_9CAUL</name>
<dbReference type="Proteomes" id="UP000501325">
    <property type="component" value="Chromosome"/>
</dbReference>
<comment type="similarity">
    <text evidence="1">Belongs to the AHA1 family.</text>
</comment>
<evidence type="ECO:0000313" key="3">
    <source>
        <dbReference type="EMBL" id="QIH72358.1"/>
    </source>
</evidence>
<organism evidence="3 4">
    <name type="scientific">Brevundimonas mediterranea</name>
    <dbReference type="NCBI Taxonomy" id="74329"/>
    <lineage>
        <taxon>Bacteria</taxon>
        <taxon>Pseudomonadati</taxon>
        <taxon>Pseudomonadota</taxon>
        <taxon>Alphaproteobacteria</taxon>
        <taxon>Caulobacterales</taxon>
        <taxon>Caulobacteraceae</taxon>
        <taxon>Brevundimonas</taxon>
    </lineage>
</organism>
<dbReference type="KEGG" id="bmed:GYM46_04975"/>
<feature type="domain" description="Activator of Hsp90 ATPase homologue 1/2-like C-terminal" evidence="2">
    <location>
        <begin position="15"/>
        <end position="149"/>
    </location>
</feature>
<dbReference type="AlphaFoldDB" id="A0AB37E4W9"/>
<dbReference type="SUPFAM" id="SSF55961">
    <property type="entry name" value="Bet v1-like"/>
    <property type="match status" value="1"/>
</dbReference>
<dbReference type="EMBL" id="CP048751">
    <property type="protein sequence ID" value="QIH72358.1"/>
    <property type="molecule type" value="Genomic_DNA"/>
</dbReference>
<dbReference type="Pfam" id="PF08327">
    <property type="entry name" value="AHSA1"/>
    <property type="match status" value="1"/>
</dbReference>
<accession>A0AB37E4W9</accession>
<gene>
    <name evidence="3" type="ORF">GYM46_04975</name>
</gene>
<dbReference type="InterPro" id="IPR013538">
    <property type="entry name" value="ASHA1/2-like_C"/>
</dbReference>
<dbReference type="CDD" id="cd08896">
    <property type="entry name" value="SRPBCC_CalC_Aha1-like_3"/>
    <property type="match status" value="1"/>
</dbReference>
<dbReference type="InterPro" id="IPR023393">
    <property type="entry name" value="START-like_dom_sf"/>
</dbReference>
<evidence type="ECO:0000313" key="4">
    <source>
        <dbReference type="Proteomes" id="UP000501325"/>
    </source>
</evidence>
<sequence>MSDRFELSVTRLIQASPEAVWKIYVERTGEWFCPRPWTTPVVEWDLRPGGRANVEMQSPEGERHAYSGVFLEVVPGRRLVSTGALTEGWLPQAGEMNFVRIDTFEPEGEGTRYAAVARHWDEKAMQAHRAMGFEQGWGAVADQLAELAELAENNS</sequence>
<proteinExistence type="inferred from homology"/>
<reference evidence="3 4" key="1">
    <citation type="submission" date="2020-01" db="EMBL/GenBank/DDBJ databases">
        <authorList>
            <person name="Wang S."/>
        </authorList>
    </citation>
    <scope>NUCLEOTIDE SEQUENCE [LARGE SCALE GENOMIC DNA]</scope>
    <source>
        <strain evidence="3 4">D151-2-6</strain>
    </source>
</reference>
<dbReference type="Gene3D" id="3.30.530.20">
    <property type="match status" value="1"/>
</dbReference>